<dbReference type="EMBL" id="DF236998">
    <property type="protein sequence ID" value="GAQ80218.1"/>
    <property type="molecule type" value="Genomic_DNA"/>
</dbReference>
<keyword evidence="5 7" id="KW-1133">Transmembrane helix</keyword>
<name>A0A0U9HI66_KLENI</name>
<keyword evidence="4 7" id="KW-0812">Transmembrane</keyword>
<sequence>MLRKMASSAAIADGMGGLSTPTPMPGGGQSQQTVLGGLFRRKASDSHHRISQIPRVLTFIHLLPVGVGATIGAGVYVLVGAAARERAGPALTLSFLLAGIAAALAALCYAEQASRCPSAGSAYHYAYTCVGEAVAWIVGWGLILEYGVGAAAVARGIAPNLATFAGGYDNLPWILHRIPVFDTGVELDPVAALMVVLVTVLLCYGIKESVTVQGVLVVMNGVVLSFVVVAGVVAGSRSGWEGYKQPGGYAPYGINGVFGGAAMVFFAYIGFDAVAATAEEVKKPQRDLPLGIGLSLLICGALYMAVAAVLVGLVPYHDINVDTPISSAFAAHGMPWAQYIVAGGALAALSTTLIGSLLPQPRVLMAMARDGLLPRWFSRLDPVNGTPTNATIVSGLVAAAMAFAMNIDELSGMVSVGTLLAFSVVSASVLILRYVPPEPPASTSTYTSPDPSVHDADLIAAAAVLNPPVSGGSAPHPPRPPLLHHRSLSEERLVTKDPLLGALQNLGNPPEGVPVLEGVRVLTRIGSAELRASMGSKEDAKRRQRAAWAISALSVSAPVMCLGAAGDGMPPWLRWVLGGLGLPSFLGSYLVLLLLPEDEGALTFGHAGGFQCPFVPTLPVASVAINVYFMVNLGLATWLRVGGWLLMGALIYALYGYQNSALGPPKGETELKTLGPRRRSWIGDLGYRWFSRSFAYLPQVNQDTEA</sequence>
<feature type="transmembrane region" description="Helical" evidence="7">
    <location>
        <begin position="388"/>
        <end position="407"/>
    </location>
</feature>
<protein>
    <recommendedName>
        <fullName evidence="8">Cationic amino acid transporter C-terminal domain-containing protein</fullName>
    </recommendedName>
</protein>
<dbReference type="STRING" id="105231.A0A0U9HI66"/>
<organism evidence="9 10">
    <name type="scientific">Klebsormidium nitens</name>
    <name type="common">Green alga</name>
    <name type="synonym">Ulothrix nitens</name>
    <dbReference type="NCBI Taxonomy" id="105231"/>
    <lineage>
        <taxon>Eukaryota</taxon>
        <taxon>Viridiplantae</taxon>
        <taxon>Streptophyta</taxon>
        <taxon>Klebsormidiophyceae</taxon>
        <taxon>Klebsormidiales</taxon>
        <taxon>Klebsormidiaceae</taxon>
        <taxon>Klebsormidium</taxon>
    </lineage>
</organism>
<dbReference type="GO" id="GO:0016020">
    <property type="term" value="C:membrane"/>
    <property type="evidence" value="ECO:0007669"/>
    <property type="project" value="UniProtKB-SubCell"/>
</dbReference>
<feature type="transmembrane region" description="Helical" evidence="7">
    <location>
        <begin position="56"/>
        <end position="79"/>
    </location>
</feature>
<feature type="transmembrane region" description="Helical" evidence="7">
    <location>
        <begin position="413"/>
        <end position="435"/>
    </location>
</feature>
<dbReference type="Proteomes" id="UP000054558">
    <property type="component" value="Unassembled WGS sequence"/>
</dbReference>
<feature type="transmembrane region" description="Helical" evidence="7">
    <location>
        <begin position="254"/>
        <end position="278"/>
    </location>
</feature>
<dbReference type="AlphaFoldDB" id="A0A0U9HI66"/>
<dbReference type="InterPro" id="IPR029485">
    <property type="entry name" value="CAT_C"/>
</dbReference>
<dbReference type="PANTHER" id="PTHR43243">
    <property type="entry name" value="INNER MEMBRANE TRANSPORTER YGJI-RELATED"/>
    <property type="match status" value="1"/>
</dbReference>
<dbReference type="GO" id="GO:0006865">
    <property type="term" value="P:amino acid transport"/>
    <property type="evidence" value="ECO:0000318"/>
    <property type="project" value="GO_Central"/>
</dbReference>
<evidence type="ECO:0000313" key="9">
    <source>
        <dbReference type="EMBL" id="GAQ80218.1"/>
    </source>
</evidence>
<evidence type="ECO:0000256" key="6">
    <source>
        <dbReference type="ARBA" id="ARBA00023136"/>
    </source>
</evidence>
<feature type="transmembrane region" description="Helical" evidence="7">
    <location>
        <begin position="607"/>
        <end position="631"/>
    </location>
</feature>
<accession>A0A0U9HI66</accession>
<dbReference type="Pfam" id="PF13906">
    <property type="entry name" value="AA_permease_C"/>
    <property type="match status" value="1"/>
</dbReference>
<proteinExistence type="inferred from homology"/>
<feature type="transmembrane region" description="Helical" evidence="7">
    <location>
        <begin position="214"/>
        <end position="234"/>
    </location>
</feature>
<feature type="domain" description="Cationic amino acid transporter C-terminal" evidence="8">
    <location>
        <begin position="610"/>
        <end position="660"/>
    </location>
</feature>
<evidence type="ECO:0000256" key="4">
    <source>
        <dbReference type="ARBA" id="ARBA00022692"/>
    </source>
</evidence>
<feature type="transmembrane region" description="Helical" evidence="7">
    <location>
        <begin position="91"/>
        <end position="110"/>
    </location>
</feature>
<evidence type="ECO:0000256" key="2">
    <source>
        <dbReference type="ARBA" id="ARBA00008572"/>
    </source>
</evidence>
<dbReference type="PANTHER" id="PTHR43243:SF4">
    <property type="entry name" value="CATIONIC AMINO ACID TRANSPORTER 4"/>
    <property type="match status" value="1"/>
</dbReference>
<comment type="subcellular location">
    <subcellularLocation>
        <location evidence="1">Membrane</location>
        <topology evidence="1">Multi-pass membrane protein</topology>
    </subcellularLocation>
</comment>
<feature type="transmembrane region" description="Helical" evidence="7">
    <location>
        <begin position="290"/>
        <end position="316"/>
    </location>
</feature>
<reference evidence="9 10" key="1">
    <citation type="journal article" date="2014" name="Nat. Commun.">
        <title>Klebsormidium flaccidum genome reveals primary factors for plant terrestrial adaptation.</title>
        <authorList>
            <person name="Hori K."/>
            <person name="Maruyama F."/>
            <person name="Fujisawa T."/>
            <person name="Togashi T."/>
            <person name="Yamamoto N."/>
            <person name="Seo M."/>
            <person name="Sato S."/>
            <person name="Yamada T."/>
            <person name="Mori H."/>
            <person name="Tajima N."/>
            <person name="Moriyama T."/>
            <person name="Ikeuchi M."/>
            <person name="Watanabe M."/>
            <person name="Wada H."/>
            <person name="Kobayashi K."/>
            <person name="Saito M."/>
            <person name="Masuda T."/>
            <person name="Sasaki-Sekimoto Y."/>
            <person name="Mashiguchi K."/>
            <person name="Awai K."/>
            <person name="Shimojima M."/>
            <person name="Masuda S."/>
            <person name="Iwai M."/>
            <person name="Nobusawa T."/>
            <person name="Narise T."/>
            <person name="Kondo S."/>
            <person name="Saito H."/>
            <person name="Sato R."/>
            <person name="Murakawa M."/>
            <person name="Ihara Y."/>
            <person name="Oshima-Yamada Y."/>
            <person name="Ohtaka K."/>
            <person name="Satoh M."/>
            <person name="Sonobe K."/>
            <person name="Ishii M."/>
            <person name="Ohtani R."/>
            <person name="Kanamori-Sato M."/>
            <person name="Honoki R."/>
            <person name="Miyazaki D."/>
            <person name="Mochizuki H."/>
            <person name="Umetsu J."/>
            <person name="Higashi K."/>
            <person name="Shibata D."/>
            <person name="Kamiya Y."/>
            <person name="Sato N."/>
            <person name="Nakamura Y."/>
            <person name="Tabata S."/>
            <person name="Ida S."/>
            <person name="Kurokawa K."/>
            <person name="Ohta H."/>
        </authorList>
    </citation>
    <scope>NUCLEOTIDE SEQUENCE [LARGE SCALE GENOMIC DNA]</scope>
    <source>
        <strain evidence="9 10">NIES-2285</strain>
    </source>
</reference>
<gene>
    <name evidence="9" type="ORF">KFL_000490080</name>
</gene>
<evidence type="ECO:0000256" key="1">
    <source>
        <dbReference type="ARBA" id="ARBA00004141"/>
    </source>
</evidence>
<dbReference type="OMA" id="LMFGWAP"/>
<feature type="transmembrane region" description="Helical" evidence="7">
    <location>
        <begin position="190"/>
        <end position="207"/>
    </location>
</feature>
<evidence type="ECO:0000259" key="8">
    <source>
        <dbReference type="Pfam" id="PF13906"/>
    </source>
</evidence>
<comment type="similarity">
    <text evidence="2">Belongs to the amino acid-polyamine-organocation (APC) superfamily. Cationic amino acid transporter (CAT) (TC 2.A.3.3) family.</text>
</comment>
<keyword evidence="3" id="KW-0813">Transport</keyword>
<evidence type="ECO:0000256" key="7">
    <source>
        <dbReference type="SAM" id="Phobius"/>
    </source>
</evidence>
<dbReference type="GO" id="GO:0015171">
    <property type="term" value="F:amino acid transmembrane transporter activity"/>
    <property type="evidence" value="ECO:0000318"/>
    <property type="project" value="GO_Central"/>
</dbReference>
<evidence type="ECO:0000313" key="10">
    <source>
        <dbReference type="Proteomes" id="UP000054558"/>
    </source>
</evidence>
<keyword evidence="10" id="KW-1185">Reference proteome</keyword>
<feature type="transmembrane region" description="Helical" evidence="7">
    <location>
        <begin position="572"/>
        <end position="595"/>
    </location>
</feature>
<dbReference type="Pfam" id="PF13520">
    <property type="entry name" value="AA_permease_2"/>
    <property type="match status" value="1"/>
</dbReference>
<dbReference type="OrthoDB" id="3900342at2759"/>
<feature type="transmembrane region" description="Helical" evidence="7">
    <location>
        <begin position="336"/>
        <end position="358"/>
    </location>
</feature>
<dbReference type="Gene3D" id="1.20.1740.10">
    <property type="entry name" value="Amino acid/polyamine transporter I"/>
    <property type="match status" value="1"/>
</dbReference>
<evidence type="ECO:0000256" key="5">
    <source>
        <dbReference type="ARBA" id="ARBA00022989"/>
    </source>
</evidence>
<feature type="transmembrane region" description="Helical" evidence="7">
    <location>
        <begin position="122"/>
        <end position="143"/>
    </location>
</feature>
<evidence type="ECO:0000256" key="3">
    <source>
        <dbReference type="ARBA" id="ARBA00022448"/>
    </source>
</evidence>
<feature type="transmembrane region" description="Helical" evidence="7">
    <location>
        <begin position="546"/>
        <end position="566"/>
    </location>
</feature>
<dbReference type="InterPro" id="IPR002293">
    <property type="entry name" value="AA/rel_permease1"/>
</dbReference>
<feature type="transmembrane region" description="Helical" evidence="7">
    <location>
        <begin position="637"/>
        <end position="657"/>
    </location>
</feature>
<keyword evidence="6 7" id="KW-0472">Membrane</keyword>